<keyword evidence="2" id="KW-1185">Reference proteome</keyword>
<comment type="caution">
    <text evidence="1">The sequence shown here is derived from an EMBL/GenBank/DDBJ whole genome shotgun (WGS) entry which is preliminary data.</text>
</comment>
<gene>
    <name evidence="1" type="ORF">VKT23_015245</name>
</gene>
<protein>
    <submittedName>
        <fullName evidence="1">Uncharacterized protein</fullName>
    </submittedName>
</protein>
<dbReference type="Proteomes" id="UP001498398">
    <property type="component" value="Unassembled WGS sequence"/>
</dbReference>
<evidence type="ECO:0000313" key="1">
    <source>
        <dbReference type="EMBL" id="KAK7444567.1"/>
    </source>
</evidence>
<organism evidence="1 2">
    <name type="scientific">Marasmiellus scandens</name>
    <dbReference type="NCBI Taxonomy" id="2682957"/>
    <lineage>
        <taxon>Eukaryota</taxon>
        <taxon>Fungi</taxon>
        <taxon>Dikarya</taxon>
        <taxon>Basidiomycota</taxon>
        <taxon>Agaricomycotina</taxon>
        <taxon>Agaricomycetes</taxon>
        <taxon>Agaricomycetidae</taxon>
        <taxon>Agaricales</taxon>
        <taxon>Marasmiineae</taxon>
        <taxon>Omphalotaceae</taxon>
        <taxon>Marasmiellus</taxon>
    </lineage>
</organism>
<accession>A0ABR1J1Q4</accession>
<sequence>MPPLPAAVTGDRPVLVSGYHLAGYRPPDVWIPTMACYPPAPPLVHYCHVSILVVLALLIPTPAVFTDHALSPSLCRLRFPSLPLPRPDFCRAASATPACALATSVTDPAFPSGPGPPRLTPDRPVFQIHPFLAVAVYRPASGFPIGSCRSPPASAPAYYSSSGFPIGS</sequence>
<reference evidence="1 2" key="1">
    <citation type="submission" date="2024-01" db="EMBL/GenBank/DDBJ databases">
        <title>A draft genome for the cacao thread blight pathogen Marasmiellus scandens.</title>
        <authorList>
            <person name="Baruah I.K."/>
            <person name="Leung J."/>
            <person name="Bukari Y."/>
            <person name="Amoako-Attah I."/>
            <person name="Meinhardt L.W."/>
            <person name="Bailey B.A."/>
            <person name="Cohen S.P."/>
        </authorList>
    </citation>
    <scope>NUCLEOTIDE SEQUENCE [LARGE SCALE GENOMIC DNA]</scope>
    <source>
        <strain evidence="1 2">GH-19</strain>
    </source>
</reference>
<proteinExistence type="predicted"/>
<name>A0ABR1J1Q4_9AGAR</name>
<evidence type="ECO:0000313" key="2">
    <source>
        <dbReference type="Proteomes" id="UP001498398"/>
    </source>
</evidence>
<dbReference type="EMBL" id="JBANRG010000050">
    <property type="protein sequence ID" value="KAK7444567.1"/>
    <property type="molecule type" value="Genomic_DNA"/>
</dbReference>